<proteinExistence type="predicted"/>
<evidence type="ECO:0000313" key="1">
    <source>
        <dbReference type="EMBL" id="RWR03253.1"/>
    </source>
</evidence>
<name>A0A443IGR1_9GAMM</name>
<protein>
    <recommendedName>
        <fullName evidence="3">Lipoprotein</fullName>
    </recommendedName>
</protein>
<organism evidence="1 2">
    <name type="scientific">[Pantoea] beijingensis</name>
    <dbReference type="NCBI Taxonomy" id="1324864"/>
    <lineage>
        <taxon>Bacteria</taxon>
        <taxon>Pseudomonadati</taxon>
        <taxon>Pseudomonadota</taxon>
        <taxon>Gammaproteobacteria</taxon>
        <taxon>Enterobacterales</taxon>
        <taxon>Erwiniaceae</taxon>
        <taxon>Erwinia</taxon>
    </lineage>
</organism>
<evidence type="ECO:0008006" key="3">
    <source>
        <dbReference type="Google" id="ProtNLM"/>
    </source>
</evidence>
<dbReference type="AlphaFoldDB" id="A0A443IGR1"/>
<sequence>MRYLSLSLFIVFLAGCSDHGSTWKSAEDLYPGTSTGQIHGDKRTQSQRYQDCLRQARLIKENTGKHGELKQHKLRCVSRSYQPDPDYMKVIVR</sequence>
<evidence type="ECO:0000313" key="2">
    <source>
        <dbReference type="Proteomes" id="UP000288794"/>
    </source>
</evidence>
<dbReference type="EMBL" id="JMEE01000003">
    <property type="protein sequence ID" value="RWR03253.1"/>
    <property type="molecule type" value="Genomic_DNA"/>
</dbReference>
<comment type="caution">
    <text evidence="1">The sequence shown here is derived from an EMBL/GenBank/DDBJ whole genome shotgun (WGS) entry which is preliminary data.</text>
</comment>
<dbReference type="RefSeq" id="WP_128175573.1">
    <property type="nucleotide sequence ID" value="NZ_CP071409.1"/>
</dbReference>
<dbReference type="Proteomes" id="UP000288794">
    <property type="component" value="Unassembled WGS sequence"/>
</dbReference>
<dbReference type="PROSITE" id="PS51257">
    <property type="entry name" value="PROKAR_LIPOPROTEIN"/>
    <property type="match status" value="1"/>
</dbReference>
<keyword evidence="2" id="KW-1185">Reference proteome</keyword>
<reference evidence="1 2" key="1">
    <citation type="submission" date="2014-04" db="EMBL/GenBank/DDBJ databases">
        <title>Draft genome sequence of Pantoea beijingensis strain LMG 27579, an emerging pathogen to Pleurotus eryngii with potential industrial application.</title>
        <authorList>
            <person name="Xu F."/>
            <person name="Liu Y."/>
            <person name="Wang S."/>
            <person name="Yin Y."/>
            <person name="Ma Y."/>
            <person name="Zhao S."/>
            <person name="Rong C."/>
        </authorList>
    </citation>
    <scope>NUCLEOTIDE SEQUENCE [LARGE SCALE GENOMIC DNA]</scope>
    <source>
        <strain evidence="1 2">LMG 27579</strain>
    </source>
</reference>
<gene>
    <name evidence="1" type="ORF">ED28_04285</name>
</gene>
<accession>A0A443IGR1</accession>